<dbReference type="Gene3D" id="3.40.50.1820">
    <property type="entry name" value="alpha/beta hydrolase"/>
    <property type="match status" value="1"/>
</dbReference>
<feature type="domain" description="Serine aminopeptidase S33" evidence="1">
    <location>
        <begin position="58"/>
        <end position="207"/>
    </location>
</feature>
<dbReference type="InterPro" id="IPR022742">
    <property type="entry name" value="Hydrolase_4"/>
</dbReference>
<accession>A0A939S5F5</accession>
<sequence>MSGWGRDVLGAGFERLDLPLGADVEGPLGATLVRSLPDRPVFWERLLGRERLFADVEVLYVHGWSDYFFQRGLARFWTERGARFYALDLRKYGRSLRPGQTPGYIEDLAEYDAEIDLALATMRGERDRPRRLLLLGHSTGGLVLSLWADRHPGVAEALVLNSPWLEFQLAAAGRQLITPLVNLGAKLYPRDVPPQLDYGFYSRAQREVGPSEDLAGIDPGWRPDRAHAVLAGWLRAVLAGHARVSAGLDIDAPIGVLLSSRSALPLRWSGELTSADSVLDVDETARTALRLGSTVTIERIDGALHDVFLSASSARDDAYARLERWTRGWLATLG</sequence>
<keyword evidence="2" id="KW-0378">Hydrolase</keyword>
<organism evidence="2 3">
    <name type="scientific">Leucobacter weissii</name>
    <dbReference type="NCBI Taxonomy" id="1983706"/>
    <lineage>
        <taxon>Bacteria</taxon>
        <taxon>Bacillati</taxon>
        <taxon>Actinomycetota</taxon>
        <taxon>Actinomycetes</taxon>
        <taxon>Micrococcales</taxon>
        <taxon>Microbacteriaceae</taxon>
        <taxon>Leucobacter</taxon>
    </lineage>
</organism>
<dbReference type="Proteomes" id="UP000664382">
    <property type="component" value="Unassembled WGS sequence"/>
</dbReference>
<comment type="caution">
    <text evidence="2">The sequence shown here is derived from an EMBL/GenBank/DDBJ whole genome shotgun (WGS) entry which is preliminary data.</text>
</comment>
<dbReference type="Pfam" id="PF12146">
    <property type="entry name" value="Hydrolase_4"/>
    <property type="match status" value="1"/>
</dbReference>
<evidence type="ECO:0000313" key="2">
    <source>
        <dbReference type="EMBL" id="MBO1901284.1"/>
    </source>
</evidence>
<gene>
    <name evidence="2" type="ORF">J4H92_04905</name>
</gene>
<keyword evidence="3" id="KW-1185">Reference proteome</keyword>
<protein>
    <submittedName>
        <fullName evidence="2">Alpha/beta hydrolase</fullName>
    </submittedName>
</protein>
<evidence type="ECO:0000313" key="3">
    <source>
        <dbReference type="Proteomes" id="UP000664382"/>
    </source>
</evidence>
<name>A0A939S5F5_9MICO</name>
<dbReference type="RefSeq" id="WP_208096714.1">
    <property type="nucleotide sequence ID" value="NZ_JAGDYM010000005.1"/>
</dbReference>
<proteinExistence type="predicted"/>
<dbReference type="InterPro" id="IPR029058">
    <property type="entry name" value="AB_hydrolase_fold"/>
</dbReference>
<dbReference type="EMBL" id="JAGDYM010000005">
    <property type="protein sequence ID" value="MBO1901284.1"/>
    <property type="molecule type" value="Genomic_DNA"/>
</dbReference>
<evidence type="ECO:0000259" key="1">
    <source>
        <dbReference type="Pfam" id="PF12146"/>
    </source>
</evidence>
<dbReference type="SUPFAM" id="SSF53474">
    <property type="entry name" value="alpha/beta-Hydrolases"/>
    <property type="match status" value="1"/>
</dbReference>
<dbReference type="AlphaFoldDB" id="A0A939S5F5"/>
<dbReference type="GO" id="GO:0016787">
    <property type="term" value="F:hydrolase activity"/>
    <property type="evidence" value="ECO:0007669"/>
    <property type="project" value="UniProtKB-KW"/>
</dbReference>
<reference evidence="2" key="1">
    <citation type="submission" date="2021-03" db="EMBL/GenBank/DDBJ databases">
        <title>Leucobacter chromiisoli sp. nov., isolated from chromium-containing soil of chemical plant.</title>
        <authorList>
            <person name="Xu Z."/>
        </authorList>
    </citation>
    <scope>NUCLEOTIDE SEQUENCE</scope>
    <source>
        <strain evidence="2">S27</strain>
    </source>
</reference>